<protein>
    <recommendedName>
        <fullName evidence="1">DUF4910 domain-containing protein</fullName>
    </recommendedName>
</protein>
<reference evidence="2" key="1">
    <citation type="submission" date="2018-05" db="EMBL/GenBank/DDBJ databases">
        <authorList>
            <person name="Lanie J.A."/>
            <person name="Ng W.-L."/>
            <person name="Kazmierczak K.M."/>
            <person name="Andrzejewski T.M."/>
            <person name="Davidsen T.M."/>
            <person name="Wayne K.J."/>
            <person name="Tettelin H."/>
            <person name="Glass J.I."/>
            <person name="Rusch D."/>
            <person name="Podicherti R."/>
            <person name="Tsui H.-C.T."/>
            <person name="Winkler M.E."/>
        </authorList>
    </citation>
    <scope>NUCLEOTIDE SEQUENCE</scope>
</reference>
<organism evidence="2">
    <name type="scientific">marine metagenome</name>
    <dbReference type="NCBI Taxonomy" id="408172"/>
    <lineage>
        <taxon>unclassified sequences</taxon>
        <taxon>metagenomes</taxon>
        <taxon>ecological metagenomes</taxon>
    </lineage>
</organism>
<accession>A0A382SEI7</accession>
<dbReference type="Pfam" id="PF16254">
    <property type="entry name" value="DUF4910"/>
    <property type="match status" value="1"/>
</dbReference>
<dbReference type="InterPro" id="IPR032589">
    <property type="entry name" value="DUF4910"/>
</dbReference>
<evidence type="ECO:0000313" key="2">
    <source>
        <dbReference type="EMBL" id="SVD08360.1"/>
    </source>
</evidence>
<feature type="non-terminal residue" evidence="2">
    <location>
        <position position="1"/>
    </location>
</feature>
<dbReference type="AlphaFoldDB" id="A0A382SEI7"/>
<dbReference type="Gene3D" id="1.10.10.10">
    <property type="entry name" value="Winged helix-like DNA-binding domain superfamily/Winged helix DNA-binding domain"/>
    <property type="match status" value="1"/>
</dbReference>
<dbReference type="InterPro" id="IPR036388">
    <property type="entry name" value="WH-like_DNA-bd_sf"/>
</dbReference>
<gene>
    <name evidence="2" type="ORF">METZ01_LOCUS361214</name>
</gene>
<sequence length="160" mass="18809">VNIPMISIGRGLYPEYHTSDDTPRIVNDSNIMNAVEIVFKILERLDNEHISKQVTNQPRDEKVSRLKQKNHDQNIDDYIPKRLFKGPVFLSGYGLYPNKKRNLYDNLSDDACKVRLLFNYFEGDNSISEISRILDWDFDKTLSWTNRFLEKGLIEKIEIK</sequence>
<name>A0A382SEI7_9ZZZZ</name>
<proteinExistence type="predicted"/>
<feature type="domain" description="DUF4910" evidence="1">
    <location>
        <begin position="1"/>
        <end position="47"/>
    </location>
</feature>
<dbReference type="Gene3D" id="3.40.630.10">
    <property type="entry name" value="Zn peptidases"/>
    <property type="match status" value="1"/>
</dbReference>
<dbReference type="EMBL" id="UINC01128544">
    <property type="protein sequence ID" value="SVD08360.1"/>
    <property type="molecule type" value="Genomic_DNA"/>
</dbReference>
<evidence type="ECO:0000259" key="1">
    <source>
        <dbReference type="Pfam" id="PF16254"/>
    </source>
</evidence>